<dbReference type="InterPro" id="IPR038286">
    <property type="entry name" value="IPK_sf"/>
</dbReference>
<keyword evidence="3 4" id="KW-0418">Kinase</keyword>
<dbReference type="STRING" id="425265.A8PSL1"/>
<dbReference type="Pfam" id="PF03770">
    <property type="entry name" value="IPK"/>
    <property type="match status" value="1"/>
</dbReference>
<dbReference type="GO" id="GO:0046854">
    <property type="term" value="P:phosphatidylinositol phosphate biosynthetic process"/>
    <property type="evidence" value="ECO:0007669"/>
    <property type="project" value="TreeGrafter"/>
</dbReference>
<dbReference type="VEuPathDB" id="FungiDB:MGL_0277"/>
<dbReference type="KEGG" id="mgl:MGL_0277"/>
<evidence type="ECO:0000313" key="5">
    <source>
        <dbReference type="EMBL" id="EDP45288.1"/>
    </source>
</evidence>
<dbReference type="PANTHER" id="PTHR12400:SF108">
    <property type="entry name" value="KINASE"/>
    <property type="match status" value="1"/>
</dbReference>
<dbReference type="GO" id="GO:0005737">
    <property type="term" value="C:cytoplasm"/>
    <property type="evidence" value="ECO:0007669"/>
    <property type="project" value="TreeGrafter"/>
</dbReference>
<dbReference type="SUPFAM" id="SSF56104">
    <property type="entry name" value="SAICAR synthase-like"/>
    <property type="match status" value="1"/>
</dbReference>
<evidence type="ECO:0000256" key="2">
    <source>
        <dbReference type="ARBA" id="ARBA00022679"/>
    </source>
</evidence>
<dbReference type="OMA" id="NDRESLC"/>
<dbReference type="GO" id="GO:0000824">
    <property type="term" value="F:inositol-1,4,5,6-tetrakisphosphate 3-kinase activity"/>
    <property type="evidence" value="ECO:0007669"/>
    <property type="project" value="TreeGrafter"/>
</dbReference>
<keyword evidence="2 4" id="KW-0808">Transferase</keyword>
<proteinExistence type="inferred from homology"/>
<dbReference type="InParanoid" id="A8PSL1"/>
<keyword evidence="6" id="KW-1185">Reference proteome</keyword>
<protein>
    <recommendedName>
        <fullName evidence="4">Kinase</fullName>
        <ecNumber evidence="4">2.7.-.-</ecNumber>
    </recommendedName>
</protein>
<evidence type="ECO:0000313" key="6">
    <source>
        <dbReference type="Proteomes" id="UP000008837"/>
    </source>
</evidence>
<dbReference type="AlphaFoldDB" id="A8PSL1"/>
<name>A8PSL1_MALGO</name>
<sequence length="278" mass="31018">MLIQVGGHPGIVQECGQYVLKSALNTETMFYETTYKTSGGSDAKKAMFRAWMPLCYGIADAQGHWLPGWPRIPLDDVQLPQLSIGSHTLVLENLVRPFVYANVCDIKLGTILYNDQNTELSSEKRERMHQKAFDTTSGTFGIRITGFCTWDASKQAFVQSGKAPGKAARTKEDLQRLLYDAWVVSSPVRERVIHTHLLPRIEALRDTLAHVPVKIRSASVLVIMEGDDARLQALLARGERVLDVRIIDFAHSRWAEAPDDGVLLGLETLYELGSRLIA</sequence>
<dbReference type="Proteomes" id="UP000008837">
    <property type="component" value="Unassembled WGS sequence"/>
</dbReference>
<evidence type="ECO:0000256" key="1">
    <source>
        <dbReference type="ARBA" id="ARBA00007374"/>
    </source>
</evidence>
<dbReference type="EMBL" id="AAYY01000001">
    <property type="protein sequence ID" value="EDP45288.1"/>
    <property type="molecule type" value="Genomic_DNA"/>
</dbReference>
<comment type="caution">
    <text evidence="5">The sequence shown here is derived from an EMBL/GenBank/DDBJ whole genome shotgun (WGS) entry which is preliminary data.</text>
</comment>
<comment type="similarity">
    <text evidence="1 4">Belongs to the inositol phosphokinase (IPK) family.</text>
</comment>
<dbReference type="GO" id="GO:0005634">
    <property type="term" value="C:nucleus"/>
    <property type="evidence" value="ECO:0007669"/>
    <property type="project" value="TreeGrafter"/>
</dbReference>
<dbReference type="Gene3D" id="3.30.470.160">
    <property type="entry name" value="Inositol polyphosphate kinase"/>
    <property type="match status" value="1"/>
</dbReference>
<dbReference type="OrthoDB" id="338650at2759"/>
<reference evidence="5 6" key="1">
    <citation type="journal article" date="2007" name="Proc. Natl. Acad. Sci. U.S.A.">
        <title>Dandruff-associated Malassezia genomes reveal convergent and divergent virulence traits shared with plant and human fungal pathogens.</title>
        <authorList>
            <person name="Xu J."/>
            <person name="Saunders C.W."/>
            <person name="Hu P."/>
            <person name="Grant R.A."/>
            <person name="Boekhout T."/>
            <person name="Kuramae E.E."/>
            <person name="Kronstad J.W."/>
            <person name="Deangelis Y.M."/>
            <person name="Reeder N.L."/>
            <person name="Johnstone K.R."/>
            <person name="Leland M."/>
            <person name="Fieno A.M."/>
            <person name="Begley W.M."/>
            <person name="Sun Y."/>
            <person name="Lacey M.P."/>
            <person name="Chaudhary T."/>
            <person name="Keough T."/>
            <person name="Chu L."/>
            <person name="Sears R."/>
            <person name="Yuan B."/>
            <person name="Dawson T.L.Jr."/>
        </authorList>
    </citation>
    <scope>NUCLEOTIDE SEQUENCE [LARGE SCALE GENOMIC DNA]</scope>
    <source>
        <strain evidence="6">ATCC MYA-4612 / CBS 7966</strain>
    </source>
</reference>
<dbReference type="GO" id="GO:0032958">
    <property type="term" value="P:inositol phosphate biosynthetic process"/>
    <property type="evidence" value="ECO:0007669"/>
    <property type="project" value="InterPro"/>
</dbReference>
<evidence type="ECO:0000256" key="3">
    <source>
        <dbReference type="ARBA" id="ARBA00022777"/>
    </source>
</evidence>
<dbReference type="GO" id="GO:0008440">
    <property type="term" value="F:inositol-1,4,5-trisphosphate 3-kinase activity"/>
    <property type="evidence" value="ECO:0007669"/>
    <property type="project" value="TreeGrafter"/>
</dbReference>
<dbReference type="GeneID" id="5856808"/>
<dbReference type="PANTHER" id="PTHR12400">
    <property type="entry name" value="INOSITOL POLYPHOSPHATE KINASE"/>
    <property type="match status" value="1"/>
</dbReference>
<dbReference type="FunCoup" id="A8PSL1">
    <property type="interactions" value="241"/>
</dbReference>
<organism evidence="5 6">
    <name type="scientific">Malassezia globosa (strain ATCC MYA-4612 / CBS 7966)</name>
    <name type="common">Dandruff-associated fungus</name>
    <dbReference type="NCBI Taxonomy" id="425265"/>
    <lineage>
        <taxon>Eukaryota</taxon>
        <taxon>Fungi</taxon>
        <taxon>Dikarya</taxon>
        <taxon>Basidiomycota</taxon>
        <taxon>Ustilaginomycotina</taxon>
        <taxon>Malasseziomycetes</taxon>
        <taxon>Malasseziales</taxon>
        <taxon>Malasseziaceae</taxon>
        <taxon>Malassezia</taxon>
    </lineage>
</organism>
<evidence type="ECO:0000256" key="4">
    <source>
        <dbReference type="RuleBase" id="RU363090"/>
    </source>
</evidence>
<dbReference type="RefSeq" id="XP_001732502.1">
    <property type="nucleotide sequence ID" value="XM_001732450.1"/>
</dbReference>
<dbReference type="EC" id="2.7.-.-" evidence="4"/>
<accession>A8PSL1</accession>
<gene>
    <name evidence="5" type="ORF">MGL_0277</name>
</gene>
<dbReference type="InterPro" id="IPR005522">
    <property type="entry name" value="IPK"/>
</dbReference>